<dbReference type="GO" id="GO:0030313">
    <property type="term" value="C:cell envelope"/>
    <property type="evidence" value="ECO:0007669"/>
    <property type="project" value="UniProtKB-SubCell"/>
</dbReference>
<keyword evidence="2" id="KW-0472">Membrane</keyword>
<dbReference type="AlphaFoldDB" id="A0A6J6MME1"/>
<reference evidence="3" key="1">
    <citation type="submission" date="2020-05" db="EMBL/GenBank/DDBJ databases">
        <authorList>
            <person name="Chiriac C."/>
            <person name="Salcher M."/>
            <person name="Ghai R."/>
            <person name="Kavagutti S V."/>
        </authorList>
    </citation>
    <scope>NUCLEOTIDE SEQUENCE</scope>
</reference>
<feature type="transmembrane region" description="Helical" evidence="2">
    <location>
        <begin position="78"/>
        <end position="96"/>
    </location>
</feature>
<gene>
    <name evidence="3" type="ORF">UFOPK2295_00983</name>
</gene>
<proteinExistence type="predicted"/>
<protein>
    <submittedName>
        <fullName evidence="3">Unannotated protein</fullName>
    </submittedName>
</protein>
<sequence>MLADGTGFNKTGFTFTGWNCDNSIGAKAAGSTATQPAANVVCTAQWTAVTPQSPTFQSTKVQIEGTAPLPTTGLDINFGLQIGVLVLMIGFALLLMSHGFQRRWL</sequence>
<dbReference type="Gene3D" id="2.60.40.4270">
    <property type="entry name" value="Listeria-Bacteroides repeat domain"/>
    <property type="match status" value="1"/>
</dbReference>
<evidence type="ECO:0000256" key="2">
    <source>
        <dbReference type="SAM" id="Phobius"/>
    </source>
</evidence>
<dbReference type="InterPro" id="IPR013378">
    <property type="entry name" value="InlB-like_B-rpt"/>
</dbReference>
<dbReference type="EMBL" id="CAEZWV010000019">
    <property type="protein sequence ID" value="CAB4674074.1"/>
    <property type="molecule type" value="Genomic_DNA"/>
</dbReference>
<evidence type="ECO:0000256" key="1">
    <source>
        <dbReference type="ARBA" id="ARBA00004196"/>
    </source>
</evidence>
<name>A0A6J6MME1_9ZZZZ</name>
<comment type="subcellular location">
    <subcellularLocation>
        <location evidence="1">Cell envelope</location>
    </subcellularLocation>
</comment>
<keyword evidence="2" id="KW-0812">Transmembrane</keyword>
<organism evidence="3">
    <name type="scientific">freshwater metagenome</name>
    <dbReference type="NCBI Taxonomy" id="449393"/>
    <lineage>
        <taxon>unclassified sequences</taxon>
        <taxon>metagenomes</taxon>
        <taxon>ecological metagenomes</taxon>
    </lineage>
</organism>
<evidence type="ECO:0000313" key="3">
    <source>
        <dbReference type="EMBL" id="CAB4674074.1"/>
    </source>
</evidence>
<accession>A0A6J6MME1</accession>
<dbReference type="NCBIfam" id="TIGR02543">
    <property type="entry name" value="List_Bact_rpt"/>
    <property type="match status" value="1"/>
</dbReference>
<keyword evidence="2" id="KW-1133">Transmembrane helix</keyword>
<dbReference type="InterPro" id="IPR042229">
    <property type="entry name" value="Listeria/Bacterioides_rpt_sf"/>
</dbReference>